<dbReference type="GO" id="GO:0016740">
    <property type="term" value="F:transferase activity"/>
    <property type="evidence" value="ECO:0007669"/>
    <property type="project" value="UniProtKB-KW"/>
</dbReference>
<dbReference type="Gene3D" id="3.90.550.10">
    <property type="entry name" value="Spore Coat Polysaccharide Biosynthesis Protein SpsA, Chain A"/>
    <property type="match status" value="1"/>
</dbReference>
<dbReference type="PANTHER" id="PTHR43630">
    <property type="entry name" value="POLY-BETA-1,6-N-ACETYL-D-GLUCOSAMINE SYNTHASE"/>
    <property type="match status" value="1"/>
</dbReference>
<gene>
    <name evidence="3" type="ORF">DWW10_16015</name>
</gene>
<dbReference type="Proteomes" id="UP000283850">
    <property type="component" value="Unassembled WGS sequence"/>
</dbReference>
<dbReference type="Pfam" id="PF00535">
    <property type="entry name" value="Glycos_transf_2"/>
    <property type="match status" value="1"/>
</dbReference>
<keyword evidence="3" id="KW-0808">Transferase</keyword>
<organism evidence="3 4">
    <name type="scientific">Bacteroides intestinalis</name>
    <dbReference type="NCBI Taxonomy" id="329854"/>
    <lineage>
        <taxon>Bacteria</taxon>
        <taxon>Pseudomonadati</taxon>
        <taxon>Bacteroidota</taxon>
        <taxon>Bacteroidia</taxon>
        <taxon>Bacteroidales</taxon>
        <taxon>Bacteroidaceae</taxon>
        <taxon>Bacteroides</taxon>
    </lineage>
</organism>
<feature type="domain" description="Glycosyltransferase 2-like" evidence="2">
    <location>
        <begin position="43"/>
        <end position="150"/>
    </location>
</feature>
<proteinExistence type="inferred from homology"/>
<evidence type="ECO:0000259" key="2">
    <source>
        <dbReference type="Pfam" id="PF00535"/>
    </source>
</evidence>
<sequence>MSWYSRYLQVYEKSFDEVAFAGIISEVRSNLKKLQSNHPLVTVSIIAYNEEKHLLACLWALSEMKTHYPIEIIGVNNDSKDRTADIYHAVDLPFYTELQHSCGHARLCGLMNARGKYHINIDADTLYPPTYVDAMIDVMEKHPDVMGVSATWGYYPDKQHSRVGLYLYTLSRDCYLWLQSFKRPELSVRGLVFAYRTEEARKVGIRTHIIRGEDGALAFGLRKYGRLVFLRNSKVRAVTGYGTVGGGSLLGSFGKRMRQAFAKIKHVFTSAEEYKDEESNLIKNTEQ</sequence>
<dbReference type="InterPro" id="IPR029044">
    <property type="entry name" value="Nucleotide-diphossugar_trans"/>
</dbReference>
<reference evidence="3 4" key="1">
    <citation type="submission" date="2018-08" db="EMBL/GenBank/DDBJ databases">
        <title>A genome reference for cultivated species of the human gut microbiota.</title>
        <authorList>
            <person name="Zou Y."/>
            <person name="Xue W."/>
            <person name="Luo G."/>
        </authorList>
    </citation>
    <scope>NUCLEOTIDE SEQUENCE [LARGE SCALE GENOMIC DNA]</scope>
    <source>
        <strain evidence="3 4">AF14-32</strain>
    </source>
</reference>
<dbReference type="CDD" id="cd00761">
    <property type="entry name" value="Glyco_tranf_GTA_type"/>
    <property type="match status" value="1"/>
</dbReference>
<name>A0A412Y2H6_9BACE</name>
<comment type="caution">
    <text evidence="3">The sequence shown here is derived from an EMBL/GenBank/DDBJ whole genome shotgun (WGS) entry which is preliminary data.</text>
</comment>
<dbReference type="SUPFAM" id="SSF53448">
    <property type="entry name" value="Nucleotide-diphospho-sugar transferases"/>
    <property type="match status" value="1"/>
</dbReference>
<dbReference type="AlphaFoldDB" id="A0A412Y2H6"/>
<evidence type="ECO:0000256" key="1">
    <source>
        <dbReference type="ARBA" id="ARBA00038494"/>
    </source>
</evidence>
<dbReference type="PANTHER" id="PTHR43630:SF2">
    <property type="entry name" value="GLYCOSYLTRANSFERASE"/>
    <property type="match status" value="1"/>
</dbReference>
<dbReference type="EMBL" id="QRZF01000011">
    <property type="protein sequence ID" value="RGV51606.1"/>
    <property type="molecule type" value="Genomic_DNA"/>
</dbReference>
<comment type="similarity">
    <text evidence="1">Belongs to the glycosyltransferase 2 family. WaaE/KdtX subfamily.</text>
</comment>
<dbReference type="InterPro" id="IPR001173">
    <property type="entry name" value="Glyco_trans_2-like"/>
</dbReference>
<evidence type="ECO:0000313" key="3">
    <source>
        <dbReference type="EMBL" id="RGV51606.1"/>
    </source>
</evidence>
<dbReference type="RefSeq" id="WP_118421822.1">
    <property type="nucleotide sequence ID" value="NZ_QRZF01000011.1"/>
</dbReference>
<evidence type="ECO:0000313" key="4">
    <source>
        <dbReference type="Proteomes" id="UP000283850"/>
    </source>
</evidence>
<protein>
    <submittedName>
        <fullName evidence="3">Glycosyltransferase family 2 protein</fullName>
    </submittedName>
</protein>
<accession>A0A412Y2H6</accession>